<feature type="compositionally biased region" description="Basic and acidic residues" evidence="1">
    <location>
        <begin position="107"/>
        <end position="127"/>
    </location>
</feature>
<feature type="compositionally biased region" description="Basic and acidic residues" evidence="1">
    <location>
        <begin position="250"/>
        <end position="266"/>
    </location>
</feature>
<feature type="region of interest" description="Disordered" evidence="1">
    <location>
        <begin position="160"/>
        <end position="196"/>
    </location>
</feature>
<protein>
    <submittedName>
        <fullName evidence="2">Predicted glycolate dehydrogenase, 2-subunit type, iron-sulfur subunit GlcD</fullName>
        <ecNumber evidence="2">1.1.99.14</ecNumber>
    </submittedName>
</protein>
<name>A0A6J4RR67_9ACTN</name>
<feature type="compositionally biased region" description="Basic and acidic residues" evidence="1">
    <location>
        <begin position="304"/>
        <end position="321"/>
    </location>
</feature>
<feature type="region of interest" description="Disordered" evidence="1">
    <location>
        <begin position="212"/>
        <end position="238"/>
    </location>
</feature>
<feature type="region of interest" description="Disordered" evidence="1">
    <location>
        <begin position="250"/>
        <end position="269"/>
    </location>
</feature>
<feature type="compositionally biased region" description="Basic and acidic residues" evidence="1">
    <location>
        <begin position="1"/>
        <end position="22"/>
    </location>
</feature>
<feature type="compositionally biased region" description="Basic and acidic residues" evidence="1">
    <location>
        <begin position="56"/>
        <end position="66"/>
    </location>
</feature>
<dbReference type="EMBL" id="CADCVO010000157">
    <property type="protein sequence ID" value="CAA9478931.1"/>
    <property type="molecule type" value="Genomic_DNA"/>
</dbReference>
<feature type="compositionally biased region" description="Gly residues" evidence="1">
    <location>
        <begin position="83"/>
        <end position="94"/>
    </location>
</feature>
<dbReference type="EC" id="1.1.99.14" evidence="2"/>
<sequence length="512" mass="56484">DDHRGVQERGRRGGDRGAAGDHRRPRPRAGQHVLAGQPHPRAGAVPRAPLGRPHARRGDPPEDRPGGLRGGQARQPARDPRGPAGGRHGPGGRSGPPARRDPHRRQAHEQDPRDRHGRPHGDRRAGDQHAQAQRGAAPVRRLLSRRPGVLPVLARRRADRGGRLLAPGRPLRPHPRPRHLHGGGAAHGRDRGDRRGRRAQAAQVLHRLQPQAALHGPPGDARDLHGGHARARPAARDAVRRVLRLRRLHEGPRDRRAAHDVRAGDARRRRALRRVEARLPAPRRRGVHPPARLGQGRGGRRHVRPADRGGARGQGGHEARAQPRRQVPGRRDRQGRLGLAPRPLRHPAARPGEGRPGGDDVLALRGRGAELLRPAPGARGVARDRRALPRAVRHLRRLGDVRLHERPQQAVGRLPRRDRHRDLGVPPQRGELAGVGRAQARGLRGDAEVRRLHHGLPRRHPRGRRRARPDRDGQRLARGEGHQARAGPEQRHEPRQAVARRGLRGRGGEPGM</sequence>
<dbReference type="GO" id="GO:0019154">
    <property type="term" value="F:glycolate dehydrogenase activity"/>
    <property type="evidence" value="ECO:0007669"/>
    <property type="project" value="UniProtKB-EC"/>
</dbReference>
<feature type="compositionally biased region" description="Basic and acidic residues" evidence="1">
    <location>
        <begin position="469"/>
        <end position="495"/>
    </location>
</feature>
<gene>
    <name evidence="2" type="ORF">AVDCRST_MAG13-1048</name>
</gene>
<feature type="region of interest" description="Disordered" evidence="1">
    <location>
        <begin position="1"/>
        <end position="144"/>
    </location>
</feature>
<dbReference type="AlphaFoldDB" id="A0A6J4RR67"/>
<organism evidence="2">
    <name type="scientific">uncultured Solirubrobacteraceae bacterium</name>
    <dbReference type="NCBI Taxonomy" id="1162706"/>
    <lineage>
        <taxon>Bacteria</taxon>
        <taxon>Bacillati</taxon>
        <taxon>Actinomycetota</taxon>
        <taxon>Thermoleophilia</taxon>
        <taxon>Solirubrobacterales</taxon>
        <taxon>Solirubrobacteraceae</taxon>
        <taxon>environmental samples</taxon>
    </lineage>
</organism>
<feature type="compositionally biased region" description="Basic residues" evidence="1">
    <location>
        <begin position="451"/>
        <end position="468"/>
    </location>
</feature>
<feature type="region of interest" description="Disordered" evidence="1">
    <location>
        <begin position="274"/>
        <end position="362"/>
    </location>
</feature>
<evidence type="ECO:0000256" key="1">
    <source>
        <dbReference type="SAM" id="MobiDB-lite"/>
    </source>
</evidence>
<feature type="region of interest" description="Disordered" evidence="1">
    <location>
        <begin position="406"/>
        <end position="512"/>
    </location>
</feature>
<feature type="compositionally biased region" description="Basic residues" evidence="1">
    <location>
        <begin position="171"/>
        <end position="181"/>
    </location>
</feature>
<evidence type="ECO:0000313" key="2">
    <source>
        <dbReference type="EMBL" id="CAA9478931.1"/>
    </source>
</evidence>
<keyword evidence="2" id="KW-0560">Oxidoreductase</keyword>
<feature type="non-terminal residue" evidence="2">
    <location>
        <position position="1"/>
    </location>
</feature>
<feature type="non-terminal residue" evidence="2">
    <location>
        <position position="512"/>
    </location>
</feature>
<reference evidence="2" key="1">
    <citation type="submission" date="2020-02" db="EMBL/GenBank/DDBJ databases">
        <authorList>
            <person name="Meier V. D."/>
        </authorList>
    </citation>
    <scope>NUCLEOTIDE SEQUENCE</scope>
    <source>
        <strain evidence="2">AVDCRST_MAG13</strain>
    </source>
</reference>
<accession>A0A6J4RR67</accession>
<proteinExistence type="predicted"/>